<dbReference type="EMBL" id="MHCP01000020">
    <property type="protein sequence ID" value="OGY23828.1"/>
    <property type="molecule type" value="Genomic_DNA"/>
</dbReference>
<accession>A0A1G1W839</accession>
<reference evidence="1 2" key="1">
    <citation type="journal article" date="2016" name="Nat. Commun.">
        <title>Thousands of microbial genomes shed light on interconnected biogeochemical processes in an aquifer system.</title>
        <authorList>
            <person name="Anantharaman K."/>
            <person name="Brown C.T."/>
            <person name="Hug L.A."/>
            <person name="Sharon I."/>
            <person name="Castelle C.J."/>
            <person name="Probst A.J."/>
            <person name="Thomas B.C."/>
            <person name="Singh A."/>
            <person name="Wilkins M.J."/>
            <person name="Karaoz U."/>
            <person name="Brodie E.L."/>
            <person name="Williams K.H."/>
            <person name="Hubbard S.S."/>
            <person name="Banfield J.F."/>
        </authorList>
    </citation>
    <scope>NUCLEOTIDE SEQUENCE [LARGE SCALE GENOMIC DNA]</scope>
</reference>
<gene>
    <name evidence="1" type="ORF">A2172_05335</name>
</gene>
<protein>
    <submittedName>
        <fullName evidence="1">Uncharacterized protein</fullName>
    </submittedName>
</protein>
<proteinExistence type="predicted"/>
<evidence type="ECO:0000313" key="1">
    <source>
        <dbReference type="EMBL" id="OGY23828.1"/>
    </source>
</evidence>
<dbReference type="Proteomes" id="UP000176631">
    <property type="component" value="Unassembled WGS sequence"/>
</dbReference>
<comment type="caution">
    <text evidence="1">The sequence shown here is derived from an EMBL/GenBank/DDBJ whole genome shotgun (WGS) entry which is preliminary data.</text>
</comment>
<evidence type="ECO:0000313" key="2">
    <source>
        <dbReference type="Proteomes" id="UP000176631"/>
    </source>
</evidence>
<sequence>MFSIPLLYQISPILKANLPLRLISVQQVPEANIGLIKTGILLLLFVFAQFLEELVFSFVQEA</sequence>
<organism evidence="1 2">
    <name type="scientific">Candidatus Woykebacteria bacterium RBG_13_40_15</name>
    <dbReference type="NCBI Taxonomy" id="1802593"/>
    <lineage>
        <taxon>Bacteria</taxon>
        <taxon>Candidatus Woykeibacteriota</taxon>
    </lineage>
</organism>
<dbReference type="AlphaFoldDB" id="A0A1G1W839"/>
<name>A0A1G1W839_9BACT</name>